<dbReference type="PROSITE" id="PS50102">
    <property type="entry name" value="RRM"/>
    <property type="match status" value="1"/>
</dbReference>
<comment type="subcellular location">
    <subcellularLocation>
        <location evidence="1">Nucleus</location>
    </subcellularLocation>
</comment>
<keyword evidence="3" id="KW-0539">Nucleus</keyword>
<comment type="caution">
    <text evidence="7">The sequence shown here is derived from an EMBL/GenBank/DDBJ whole genome shotgun (WGS) entry which is preliminary data.</text>
</comment>
<feature type="compositionally biased region" description="Basic and acidic residues" evidence="5">
    <location>
        <begin position="496"/>
        <end position="532"/>
    </location>
</feature>
<dbReference type="GO" id="GO:0003723">
    <property type="term" value="F:RNA binding"/>
    <property type="evidence" value="ECO:0007669"/>
    <property type="project" value="UniProtKB-UniRule"/>
</dbReference>
<feature type="region of interest" description="Disordered" evidence="5">
    <location>
        <begin position="414"/>
        <end position="444"/>
    </location>
</feature>
<feature type="compositionally biased region" description="Low complexity" evidence="5">
    <location>
        <begin position="649"/>
        <end position="672"/>
    </location>
</feature>
<evidence type="ECO:0000256" key="3">
    <source>
        <dbReference type="ARBA" id="ARBA00023242"/>
    </source>
</evidence>
<organism evidence="7 8">
    <name type="scientific">Petrolisthes manimaculis</name>
    <dbReference type="NCBI Taxonomy" id="1843537"/>
    <lineage>
        <taxon>Eukaryota</taxon>
        <taxon>Metazoa</taxon>
        <taxon>Ecdysozoa</taxon>
        <taxon>Arthropoda</taxon>
        <taxon>Crustacea</taxon>
        <taxon>Multicrustacea</taxon>
        <taxon>Malacostraca</taxon>
        <taxon>Eumalacostraca</taxon>
        <taxon>Eucarida</taxon>
        <taxon>Decapoda</taxon>
        <taxon>Pleocyemata</taxon>
        <taxon>Anomura</taxon>
        <taxon>Galatheoidea</taxon>
        <taxon>Porcellanidae</taxon>
        <taxon>Petrolisthes</taxon>
    </lineage>
</organism>
<feature type="compositionally biased region" description="Basic and acidic residues" evidence="5">
    <location>
        <begin position="306"/>
        <end position="393"/>
    </location>
</feature>
<feature type="compositionally biased region" description="Basic and acidic residues" evidence="5">
    <location>
        <begin position="549"/>
        <end position="584"/>
    </location>
</feature>
<dbReference type="InterPro" id="IPR000504">
    <property type="entry name" value="RRM_dom"/>
</dbReference>
<evidence type="ECO:0000256" key="5">
    <source>
        <dbReference type="SAM" id="MobiDB-lite"/>
    </source>
</evidence>
<dbReference type="PANTHER" id="PTHR15683:SF8">
    <property type="entry name" value="SCAFFOLD ATTACHMENT FACTOR B, ISOFORM B"/>
    <property type="match status" value="1"/>
</dbReference>
<keyword evidence="2 4" id="KW-0694">RNA-binding</keyword>
<dbReference type="GO" id="GO:0006357">
    <property type="term" value="P:regulation of transcription by RNA polymerase II"/>
    <property type="evidence" value="ECO:0007669"/>
    <property type="project" value="TreeGrafter"/>
</dbReference>
<feature type="compositionally biased region" description="Basic and acidic residues" evidence="5">
    <location>
        <begin position="477"/>
        <end position="487"/>
    </location>
</feature>
<dbReference type="SMART" id="SM00360">
    <property type="entry name" value="RRM"/>
    <property type="match status" value="1"/>
</dbReference>
<dbReference type="GO" id="GO:0043565">
    <property type="term" value="F:sequence-specific DNA binding"/>
    <property type="evidence" value="ECO:0007669"/>
    <property type="project" value="TreeGrafter"/>
</dbReference>
<dbReference type="GO" id="GO:0005634">
    <property type="term" value="C:nucleus"/>
    <property type="evidence" value="ECO:0007669"/>
    <property type="project" value="UniProtKB-SubCell"/>
</dbReference>
<keyword evidence="8" id="KW-1185">Reference proteome</keyword>
<dbReference type="AlphaFoldDB" id="A0AAE1NU09"/>
<dbReference type="GO" id="GO:0050684">
    <property type="term" value="P:regulation of mRNA processing"/>
    <property type="evidence" value="ECO:0007669"/>
    <property type="project" value="TreeGrafter"/>
</dbReference>
<dbReference type="Gene3D" id="3.30.70.330">
    <property type="match status" value="1"/>
</dbReference>
<dbReference type="Proteomes" id="UP001292094">
    <property type="component" value="Unassembled WGS sequence"/>
</dbReference>
<dbReference type="InterPro" id="IPR012677">
    <property type="entry name" value="Nucleotide-bd_a/b_plait_sf"/>
</dbReference>
<sequence>MWLPAPPSLRTNNLPMDPYAGEVGTAGGDIFKINSPAGSLAGLQTTTSVLLDVIISSSHSQSSCRLPERALLKPDRGPLSHPLDKDGTTHITTRRDSLLARPGPRPEGSHCQTTVDITTTTRPTERTHGKASSSTAAAAAAGAGKKDSTHTDSQDKKECDKPKSSGEEKGKDDKSKDDRADHKNKSGSSSKSGSKSSSSSSSSGKNLWVSGLASSTRAQDLKSVFSKYGRVTSAKIVTNAKIPGAKCYGFVTMLSSEDAAKCISQLSHTELHGRMIQVEKAKGEPGGPTRNKPSSSSSSSSSSARKPSDSKKDPVGEKKKECEKKESEKKDTSGEKKGNVSEEKTGKEVERKRSHSKDPSRSGKDADRRPPRKSMERRLEHRSSSDRSYRQGRDVLSFKQIMEERERQRMRVKERMMREEERRRKEVEIRTERRQREEAERLQREREKLRMEREKIERQKQELLRLEREHQRLEREKLEREREELRRQQMRAVSVRRYEETRRSLKRPSDERDRRDFFDDRKRPALEGRSRFDSSPVPQRSARGMNEPVQRRYTEERNYDREPTRFDHNHGHDGGGASGRDDIRGATSGGVGGGNSRYEDRREVRDREERRPVDRSGPRDDRDHRGGLMASQTSRDRPRESRYGGSGGDSWRTGGSVNDNKSSFSGSSALLGGSVGGSGMTARGDSQGWRTSSSSDRWASSSGGGPSMPVRGSSSSSTLGSLGMMDFLRGNVSHPPQSSLSSMSMAMMSQNDRFQTSNFRKY</sequence>
<dbReference type="SUPFAM" id="SSF54928">
    <property type="entry name" value="RNA-binding domain, RBD"/>
    <property type="match status" value="1"/>
</dbReference>
<feature type="region of interest" description="Disordered" evidence="5">
    <location>
        <begin position="72"/>
        <end position="207"/>
    </location>
</feature>
<feature type="compositionally biased region" description="Low complexity" evidence="5">
    <location>
        <begin position="294"/>
        <end position="303"/>
    </location>
</feature>
<reference evidence="7" key="1">
    <citation type="submission" date="2023-11" db="EMBL/GenBank/DDBJ databases">
        <title>Genome assemblies of two species of porcelain crab, Petrolisthes cinctipes and Petrolisthes manimaculis (Anomura: Porcellanidae).</title>
        <authorList>
            <person name="Angst P."/>
        </authorList>
    </citation>
    <scope>NUCLEOTIDE SEQUENCE</scope>
    <source>
        <strain evidence="7">PB745_02</strain>
        <tissue evidence="7">Gill</tissue>
    </source>
</reference>
<feature type="compositionally biased region" description="Low complexity" evidence="5">
    <location>
        <begin position="130"/>
        <end position="143"/>
    </location>
</feature>
<evidence type="ECO:0000313" key="8">
    <source>
        <dbReference type="Proteomes" id="UP001292094"/>
    </source>
</evidence>
<evidence type="ECO:0000256" key="1">
    <source>
        <dbReference type="ARBA" id="ARBA00004123"/>
    </source>
</evidence>
<feature type="compositionally biased region" description="Basic and acidic residues" evidence="5">
    <location>
        <begin position="597"/>
        <end position="626"/>
    </location>
</feature>
<feature type="domain" description="RRM" evidence="6">
    <location>
        <begin position="205"/>
        <end position="283"/>
    </location>
</feature>
<dbReference type="InterPro" id="IPR051738">
    <property type="entry name" value="SAF_Modulators"/>
</dbReference>
<feature type="compositionally biased region" description="Low complexity" evidence="5">
    <location>
        <begin position="186"/>
        <end position="205"/>
    </location>
</feature>
<evidence type="ECO:0000256" key="4">
    <source>
        <dbReference type="PROSITE-ProRule" id="PRU00176"/>
    </source>
</evidence>
<dbReference type="InterPro" id="IPR035979">
    <property type="entry name" value="RBD_domain_sf"/>
</dbReference>
<name>A0AAE1NU09_9EUCA</name>
<protein>
    <recommendedName>
        <fullName evidence="6">RRM domain-containing protein</fullName>
    </recommendedName>
</protein>
<feature type="region of interest" description="Disordered" evidence="5">
    <location>
        <begin position="477"/>
        <end position="722"/>
    </location>
</feature>
<feature type="compositionally biased region" description="Basic and acidic residues" evidence="5">
    <location>
        <begin position="72"/>
        <end position="98"/>
    </location>
</feature>
<dbReference type="Pfam" id="PF00076">
    <property type="entry name" value="RRM_1"/>
    <property type="match status" value="1"/>
</dbReference>
<dbReference type="PANTHER" id="PTHR15683">
    <property type="entry name" value="SCAFFOLD ATTACHMENT FACTOR B-RELATED"/>
    <property type="match status" value="1"/>
</dbReference>
<evidence type="ECO:0000313" key="7">
    <source>
        <dbReference type="EMBL" id="KAK4296220.1"/>
    </source>
</evidence>
<evidence type="ECO:0000256" key="2">
    <source>
        <dbReference type="ARBA" id="ARBA00022884"/>
    </source>
</evidence>
<accession>A0AAE1NU09</accession>
<feature type="region of interest" description="Disordered" evidence="5">
    <location>
        <begin position="276"/>
        <end position="396"/>
    </location>
</feature>
<feature type="compositionally biased region" description="Basic and acidic residues" evidence="5">
    <location>
        <begin position="144"/>
        <end position="184"/>
    </location>
</feature>
<feature type="compositionally biased region" description="Low complexity" evidence="5">
    <location>
        <begin position="692"/>
        <end position="722"/>
    </location>
</feature>
<proteinExistence type="predicted"/>
<feature type="compositionally biased region" description="Low complexity" evidence="5">
    <location>
        <begin position="113"/>
        <end position="122"/>
    </location>
</feature>
<dbReference type="EMBL" id="JAWZYT010003905">
    <property type="protein sequence ID" value="KAK4296220.1"/>
    <property type="molecule type" value="Genomic_DNA"/>
</dbReference>
<gene>
    <name evidence="7" type="ORF">Pmani_031271</name>
</gene>
<evidence type="ECO:0000259" key="6">
    <source>
        <dbReference type="PROSITE" id="PS50102"/>
    </source>
</evidence>